<dbReference type="GO" id="GO:0019748">
    <property type="term" value="P:secondary metabolic process"/>
    <property type="evidence" value="ECO:0007669"/>
    <property type="project" value="TreeGrafter"/>
</dbReference>
<dbReference type="PANTHER" id="PTHR21240:SF28">
    <property type="entry name" value="ISO-OROTATE DECARBOXYLASE (EUROFUNG)"/>
    <property type="match status" value="1"/>
</dbReference>
<dbReference type="GO" id="GO:0016831">
    <property type="term" value="F:carboxy-lyase activity"/>
    <property type="evidence" value="ECO:0007669"/>
    <property type="project" value="InterPro"/>
</dbReference>
<sequence>MTATDLPRIISVDDHLVEPAHLFEQWLPRKFQYGAPRVERRMVSLDTDLFGFEEDENGMPSDVWVFGKSVYVPRRAVVVLDGVHTSAEMRDKEPVTFDEMDPACYDPKARLAAMDEQGVEASIGFPSFPRFCGQAFSEETENDRDLGVALIRAYNDWQVEEWAGDSGGRLVPAPVVPLWDAHLAAAEVRRNAARGVHAVAFSEIVGHLGYPSIHDGNWDPFFAACEETDTVVCMHIGSSSLLMTLPPEAPLLLLPVLQFANSYASMADFVFSGVLDRFPRLKLAYSEGQAGWIPYAMERMDHAYAHHTWALGEEKLKEKPSTYVRRNMWGCIFADKHAIASAEHIGVDNLMFEVDFPHSDGPFPHTRSHLADQFAGVDPAITYRIVRGNAIRLYQLPFDQHLDADGRPLDQE</sequence>
<dbReference type="InterPro" id="IPR032466">
    <property type="entry name" value="Metal_Hydrolase"/>
</dbReference>
<dbReference type="Pfam" id="PF04909">
    <property type="entry name" value="Amidohydro_2"/>
    <property type="match status" value="1"/>
</dbReference>
<organism evidence="3 4">
    <name type="scientific">Pseudonocardia sulfidoxydans NBRC 16205</name>
    <dbReference type="NCBI Taxonomy" id="1223511"/>
    <lineage>
        <taxon>Bacteria</taxon>
        <taxon>Bacillati</taxon>
        <taxon>Actinomycetota</taxon>
        <taxon>Actinomycetes</taxon>
        <taxon>Pseudonocardiales</taxon>
        <taxon>Pseudonocardiaceae</taxon>
        <taxon>Pseudonocardia</taxon>
    </lineage>
</organism>
<evidence type="ECO:0000259" key="2">
    <source>
        <dbReference type="Pfam" id="PF04909"/>
    </source>
</evidence>
<evidence type="ECO:0000313" key="3">
    <source>
        <dbReference type="EMBL" id="GEL22270.1"/>
    </source>
</evidence>
<comment type="caution">
    <text evidence="3">The sequence shown here is derived from an EMBL/GenBank/DDBJ whole genome shotgun (WGS) entry which is preliminary data.</text>
</comment>
<gene>
    <name evidence="3" type="ORF">PSU4_12240</name>
</gene>
<proteinExistence type="predicted"/>
<dbReference type="PANTHER" id="PTHR21240">
    <property type="entry name" value="2-AMINO-3-CARBOXYLMUCONATE-6-SEMIALDEHYDE DECARBOXYLASE"/>
    <property type="match status" value="1"/>
</dbReference>
<dbReference type="Gene3D" id="3.20.20.140">
    <property type="entry name" value="Metal-dependent hydrolases"/>
    <property type="match status" value="1"/>
</dbReference>
<dbReference type="AlphaFoldDB" id="A0A511DBU1"/>
<name>A0A511DBU1_9PSEU</name>
<dbReference type="InterPro" id="IPR006680">
    <property type="entry name" value="Amidohydro-rel"/>
</dbReference>
<keyword evidence="3" id="KW-0378">Hydrolase</keyword>
<dbReference type="GO" id="GO:0005737">
    <property type="term" value="C:cytoplasm"/>
    <property type="evidence" value="ECO:0007669"/>
    <property type="project" value="TreeGrafter"/>
</dbReference>
<evidence type="ECO:0000313" key="4">
    <source>
        <dbReference type="Proteomes" id="UP000321685"/>
    </source>
</evidence>
<evidence type="ECO:0000256" key="1">
    <source>
        <dbReference type="ARBA" id="ARBA00023239"/>
    </source>
</evidence>
<feature type="domain" description="Amidohydrolase-related" evidence="2">
    <location>
        <begin position="99"/>
        <end position="396"/>
    </location>
</feature>
<keyword evidence="4" id="KW-1185">Reference proteome</keyword>
<reference evidence="3 4" key="1">
    <citation type="submission" date="2019-07" db="EMBL/GenBank/DDBJ databases">
        <title>Whole genome shotgun sequence of Pseudonocardia sulfidoxydans NBRC 16205.</title>
        <authorList>
            <person name="Hosoyama A."/>
            <person name="Uohara A."/>
            <person name="Ohji S."/>
            <person name="Ichikawa N."/>
        </authorList>
    </citation>
    <scope>NUCLEOTIDE SEQUENCE [LARGE SCALE GENOMIC DNA]</scope>
    <source>
        <strain evidence="3 4">NBRC 16205</strain>
    </source>
</reference>
<dbReference type="OrthoDB" id="8673349at2"/>
<dbReference type="SUPFAM" id="SSF51556">
    <property type="entry name" value="Metallo-dependent hydrolases"/>
    <property type="match status" value="1"/>
</dbReference>
<protein>
    <submittedName>
        <fullName evidence="3">Amidohydrolase</fullName>
    </submittedName>
</protein>
<dbReference type="Proteomes" id="UP000321685">
    <property type="component" value="Unassembled WGS sequence"/>
</dbReference>
<dbReference type="RefSeq" id="WP_147103256.1">
    <property type="nucleotide sequence ID" value="NZ_BJVJ01000007.1"/>
</dbReference>
<dbReference type="InterPro" id="IPR032465">
    <property type="entry name" value="ACMSD"/>
</dbReference>
<dbReference type="EMBL" id="BJVJ01000007">
    <property type="protein sequence ID" value="GEL22270.1"/>
    <property type="molecule type" value="Genomic_DNA"/>
</dbReference>
<accession>A0A511DBU1</accession>
<keyword evidence="1" id="KW-0456">Lyase</keyword>
<dbReference type="GO" id="GO:0016787">
    <property type="term" value="F:hydrolase activity"/>
    <property type="evidence" value="ECO:0007669"/>
    <property type="project" value="UniProtKB-KW"/>
</dbReference>